<feature type="repeat" description="RCC1" evidence="1">
    <location>
        <begin position="138"/>
        <end position="189"/>
    </location>
</feature>
<dbReference type="OrthoDB" id="47107at2759"/>
<dbReference type="PANTHER" id="PTHR45982:SF1">
    <property type="entry name" value="REGULATOR OF CHROMOSOME CONDENSATION"/>
    <property type="match status" value="1"/>
</dbReference>
<gene>
    <name evidence="2" type="ORF">PSNMU_V1.4_AUG-EV-PASAV3_0081350</name>
</gene>
<dbReference type="EMBL" id="CAACVS010000335">
    <property type="protein sequence ID" value="VEU41168.1"/>
    <property type="molecule type" value="Genomic_DNA"/>
</dbReference>
<name>A0A448ZGK7_9STRA</name>
<dbReference type="PROSITE" id="PS50012">
    <property type="entry name" value="RCC1_3"/>
    <property type="match status" value="5"/>
</dbReference>
<dbReference type="Pfam" id="PF00415">
    <property type="entry name" value="RCC1"/>
    <property type="match status" value="2"/>
</dbReference>
<dbReference type="AlphaFoldDB" id="A0A448ZGK7"/>
<feature type="repeat" description="RCC1" evidence="1">
    <location>
        <begin position="76"/>
        <end position="137"/>
    </location>
</feature>
<feature type="repeat" description="RCC1" evidence="1">
    <location>
        <begin position="435"/>
        <end position="498"/>
    </location>
</feature>
<dbReference type="Gene3D" id="2.130.10.30">
    <property type="entry name" value="Regulator of chromosome condensation 1/beta-lactamase-inhibitor protein II"/>
    <property type="match status" value="2"/>
</dbReference>
<feature type="repeat" description="RCC1" evidence="1">
    <location>
        <begin position="499"/>
        <end position="568"/>
    </location>
</feature>
<protein>
    <submittedName>
        <fullName evidence="2">Uncharacterized protein</fullName>
    </submittedName>
</protein>
<dbReference type="InterPro" id="IPR009091">
    <property type="entry name" value="RCC1/BLIP-II"/>
</dbReference>
<dbReference type="PANTHER" id="PTHR45982">
    <property type="entry name" value="REGULATOR OF CHROMOSOME CONDENSATION"/>
    <property type="match status" value="1"/>
</dbReference>
<reference evidence="2 3" key="1">
    <citation type="submission" date="2019-01" db="EMBL/GenBank/DDBJ databases">
        <authorList>
            <person name="Ferrante I. M."/>
        </authorList>
    </citation>
    <scope>NUCLEOTIDE SEQUENCE [LARGE SCALE GENOMIC DNA]</scope>
    <source>
        <strain evidence="2 3">B856</strain>
    </source>
</reference>
<dbReference type="PRINTS" id="PR00633">
    <property type="entry name" value="RCCNDNSATION"/>
</dbReference>
<sequence>MKRKYSDESILTPFQRDMRSQRQQALEGIRDAFQRISPREAVTKEDAIRVSDAVSYCNSLVKNRVDTRWSKEEDTGEVVAMGTEDNGACGLLEDPDGARLFEYEPTLLPESKVVFEGDKAVTAVAAGGLHSACLARNGEVYTWGTNDEMALGRGNLDDADLLSIKPMVGIKDAIQISAGDNHTVVLDCHGKVHTAGVYKDSDSGLFKELTSPNDLKIHVQKHKHHEFPVQVLGLGKIVMVDAGHSWNAALDENGDLYTWGMGHSGELARSKSMGATTTEASYIDSDGKDKGKYEKYDVSKNFIGEVRQRPELDSDGQPKRDEDTGKIIMADYWQYHLDKIRDKFLTPAPVEWIGGLKKKVEHFSCGMIHLLVVARDPGSLETRVFGSGNSGFGQLGHGDTKELHQLTPIKALDNKKICKVAAGCYHNLALSRDGVNLFAWGKLDEGATGLYNQEKTESYTSGDFEGTPKQVAFPDTLGNSVIVDIAAGDTTSFAITDGGDVYSWGYNENSQTGHYSVAPGIISQPRLLDVIGSVNTSIEKSKKTPIAKKCRVTRVSGGGQHSLMVIKRYR</sequence>
<dbReference type="SUPFAM" id="SSF50985">
    <property type="entry name" value="RCC1/BLIP-II"/>
    <property type="match status" value="1"/>
</dbReference>
<accession>A0A448ZGK7</accession>
<evidence type="ECO:0000256" key="1">
    <source>
        <dbReference type="PROSITE-ProRule" id="PRU00235"/>
    </source>
</evidence>
<evidence type="ECO:0000313" key="3">
    <source>
        <dbReference type="Proteomes" id="UP000291116"/>
    </source>
</evidence>
<keyword evidence="3" id="KW-1185">Reference proteome</keyword>
<feature type="repeat" description="RCC1" evidence="1">
    <location>
        <begin position="382"/>
        <end position="433"/>
    </location>
</feature>
<dbReference type="PROSITE" id="PS00626">
    <property type="entry name" value="RCC1_2"/>
    <property type="match status" value="2"/>
</dbReference>
<dbReference type="InterPro" id="IPR000408">
    <property type="entry name" value="Reg_chr_condens"/>
</dbReference>
<evidence type="ECO:0000313" key="2">
    <source>
        <dbReference type="EMBL" id="VEU41168.1"/>
    </source>
</evidence>
<dbReference type="InterPro" id="IPR051553">
    <property type="entry name" value="Ran_GTPase-activating"/>
</dbReference>
<proteinExistence type="predicted"/>
<organism evidence="2 3">
    <name type="scientific">Pseudo-nitzschia multistriata</name>
    <dbReference type="NCBI Taxonomy" id="183589"/>
    <lineage>
        <taxon>Eukaryota</taxon>
        <taxon>Sar</taxon>
        <taxon>Stramenopiles</taxon>
        <taxon>Ochrophyta</taxon>
        <taxon>Bacillariophyta</taxon>
        <taxon>Bacillariophyceae</taxon>
        <taxon>Bacillariophycidae</taxon>
        <taxon>Bacillariales</taxon>
        <taxon>Bacillariaceae</taxon>
        <taxon>Pseudo-nitzschia</taxon>
    </lineage>
</organism>
<dbReference type="Pfam" id="PF13540">
    <property type="entry name" value="RCC1_2"/>
    <property type="match status" value="1"/>
</dbReference>
<dbReference type="Proteomes" id="UP000291116">
    <property type="component" value="Unassembled WGS sequence"/>
</dbReference>